<organism evidence="1 2">
    <name type="scientific">Catharanthus roseus</name>
    <name type="common">Madagascar periwinkle</name>
    <name type="synonym">Vinca rosea</name>
    <dbReference type="NCBI Taxonomy" id="4058"/>
    <lineage>
        <taxon>Eukaryota</taxon>
        <taxon>Viridiplantae</taxon>
        <taxon>Streptophyta</taxon>
        <taxon>Embryophyta</taxon>
        <taxon>Tracheophyta</taxon>
        <taxon>Spermatophyta</taxon>
        <taxon>Magnoliopsida</taxon>
        <taxon>eudicotyledons</taxon>
        <taxon>Gunneridae</taxon>
        <taxon>Pentapetalae</taxon>
        <taxon>asterids</taxon>
        <taxon>lamiids</taxon>
        <taxon>Gentianales</taxon>
        <taxon>Apocynaceae</taxon>
        <taxon>Rauvolfioideae</taxon>
        <taxon>Vinceae</taxon>
        <taxon>Catharanthinae</taxon>
        <taxon>Catharanthus</taxon>
    </lineage>
</organism>
<protein>
    <submittedName>
        <fullName evidence="1">Uncharacterized protein</fullName>
    </submittedName>
</protein>
<evidence type="ECO:0000313" key="2">
    <source>
        <dbReference type="Proteomes" id="UP001060085"/>
    </source>
</evidence>
<proteinExistence type="predicted"/>
<reference evidence="2" key="1">
    <citation type="journal article" date="2023" name="Nat. Plants">
        <title>Single-cell RNA sequencing provides a high-resolution roadmap for understanding the multicellular compartmentation of specialized metabolism.</title>
        <authorList>
            <person name="Sun S."/>
            <person name="Shen X."/>
            <person name="Li Y."/>
            <person name="Li Y."/>
            <person name="Wang S."/>
            <person name="Li R."/>
            <person name="Zhang H."/>
            <person name="Shen G."/>
            <person name="Guo B."/>
            <person name="Wei J."/>
            <person name="Xu J."/>
            <person name="St-Pierre B."/>
            <person name="Chen S."/>
            <person name="Sun C."/>
        </authorList>
    </citation>
    <scope>NUCLEOTIDE SEQUENCE [LARGE SCALE GENOMIC DNA]</scope>
</reference>
<sequence length="185" mass="21253">MPNTQNFNRYKQTLDMYSSSSSSSFCSSSSSQFSDSFLFNEDNQVMISSSNSKKKEKNYIGVRKRPWGKYAAEIRDSTRNGMRVWLGTFDTEEEAALAYDQAALSMRGSMAFLNFPKDQVKESLELIKYRCQDGCSPAAVLKATYKMISSSRRRRINRKKLQDNNKFVIEFEDLGTELLEELLMS</sequence>
<comment type="caution">
    <text evidence="1">The sequence shown here is derived from an EMBL/GenBank/DDBJ whole genome shotgun (WGS) entry which is preliminary data.</text>
</comment>
<evidence type="ECO:0000313" key="1">
    <source>
        <dbReference type="EMBL" id="KAI5648139.1"/>
    </source>
</evidence>
<dbReference type="EMBL" id="CM044708">
    <property type="protein sequence ID" value="KAI5648139.1"/>
    <property type="molecule type" value="Genomic_DNA"/>
</dbReference>
<keyword evidence="2" id="KW-1185">Reference proteome</keyword>
<gene>
    <name evidence="1" type="ORF">M9H77_34144</name>
</gene>
<accession>A0ACB9ZKF2</accession>
<dbReference type="Proteomes" id="UP001060085">
    <property type="component" value="Linkage Group LG08"/>
</dbReference>
<name>A0ACB9ZKF2_CATRO</name>